<accession>A0A168L5B1</accession>
<dbReference type="STRING" id="747725.A0A168L5B1"/>
<name>A0A168L5B1_MUCCL</name>
<comment type="caution">
    <text evidence="1">The sequence shown here is derived from an EMBL/GenBank/DDBJ whole genome shotgun (WGS) entry which is preliminary data.</text>
</comment>
<organism evidence="1 2">
    <name type="scientific">Mucor lusitanicus CBS 277.49</name>
    <dbReference type="NCBI Taxonomy" id="747725"/>
    <lineage>
        <taxon>Eukaryota</taxon>
        <taxon>Fungi</taxon>
        <taxon>Fungi incertae sedis</taxon>
        <taxon>Mucoromycota</taxon>
        <taxon>Mucoromycotina</taxon>
        <taxon>Mucoromycetes</taxon>
        <taxon>Mucorales</taxon>
        <taxon>Mucorineae</taxon>
        <taxon>Mucoraceae</taxon>
        <taxon>Mucor</taxon>
    </lineage>
</organism>
<protein>
    <submittedName>
        <fullName evidence="1">Uncharacterized protein</fullName>
    </submittedName>
</protein>
<evidence type="ECO:0000313" key="1">
    <source>
        <dbReference type="EMBL" id="OAD03130.1"/>
    </source>
</evidence>
<dbReference type="Proteomes" id="UP000077051">
    <property type="component" value="Unassembled WGS sequence"/>
</dbReference>
<reference evidence="1 2" key="1">
    <citation type="submission" date="2015-06" db="EMBL/GenBank/DDBJ databases">
        <title>Expansion of signal transduction pathways in fungi by whole-genome duplication.</title>
        <authorList>
            <consortium name="DOE Joint Genome Institute"/>
            <person name="Corrochano L.M."/>
            <person name="Kuo A."/>
            <person name="Marcet-Houben M."/>
            <person name="Polaino S."/>
            <person name="Salamov A."/>
            <person name="Villalobos J.M."/>
            <person name="Alvarez M.I."/>
            <person name="Avalos J."/>
            <person name="Benito E.P."/>
            <person name="Benoit I."/>
            <person name="Burger G."/>
            <person name="Camino L.P."/>
            <person name="Canovas D."/>
            <person name="Cerda-Olmedo E."/>
            <person name="Cheng J.-F."/>
            <person name="Dominguez A."/>
            <person name="Elias M."/>
            <person name="Eslava A.P."/>
            <person name="Glaser F."/>
            <person name="Grimwood J."/>
            <person name="Gutierrez G."/>
            <person name="Heitman J."/>
            <person name="Henrissat B."/>
            <person name="Iturriaga E.A."/>
            <person name="Lang B.F."/>
            <person name="Lavin J.L."/>
            <person name="Lee S."/>
            <person name="Li W."/>
            <person name="Lindquist E."/>
            <person name="Lopez-Garcia S."/>
            <person name="Luque E.M."/>
            <person name="Marcos A.T."/>
            <person name="Martin J."/>
            <person name="Mccluskey K."/>
            <person name="Medina H.R."/>
            <person name="Miralles-Duran A."/>
            <person name="Miyazaki A."/>
            <person name="Munoz-Torres E."/>
            <person name="Oguiza J.A."/>
            <person name="Ohm R."/>
            <person name="Olmedo M."/>
            <person name="Orejas M."/>
            <person name="Ortiz-Castellanos L."/>
            <person name="Pisabarro A.G."/>
            <person name="Rodriguez-Romero J."/>
            <person name="Ruiz-Herrera J."/>
            <person name="Ruiz-Vazquez R."/>
            <person name="Sanz C."/>
            <person name="Schackwitz W."/>
            <person name="Schmutz J."/>
            <person name="Shahriari M."/>
            <person name="Shelest E."/>
            <person name="Silva-Franco F."/>
            <person name="Soanes D."/>
            <person name="Syed K."/>
            <person name="Tagua V.G."/>
            <person name="Talbot N.J."/>
            <person name="Thon M."/>
            <person name="De Vries R.P."/>
            <person name="Wiebenga A."/>
            <person name="Yadav J.S."/>
            <person name="Braun E.L."/>
            <person name="Baker S."/>
            <person name="Garre V."/>
            <person name="Horwitz B."/>
            <person name="Torres-Martinez S."/>
            <person name="Idnurm A."/>
            <person name="Herrera-Estrella A."/>
            <person name="Gabaldon T."/>
            <person name="Grigoriev I.V."/>
        </authorList>
    </citation>
    <scope>NUCLEOTIDE SEQUENCE [LARGE SCALE GENOMIC DNA]</scope>
    <source>
        <strain evidence="1 2">CBS 277.49</strain>
    </source>
</reference>
<dbReference type="VEuPathDB" id="FungiDB:MUCCIDRAFT_162725"/>
<sequence length="325" mass="37183">MTSSNKPFESVVDFGEGTSTKLNQCPDPNCNFESGDYSQNVLRHLKSNKDHGIHKILDTKKARIISPTTTFLYTSEQQNEFNGILETPALLNENEDDNNMSDPFRNMLESVLIAFFDGCSVNISKEKVKLIFFMLQIVVAMVKTDSSLELPTLNYLLKYNENTGCRIPNFPTTEHSVVNLKTGKTHKILTIIVSLNCQCTWEVVLGVAAVSPFSHVAEARTRDELSRTCDVEDEARLKAIADTTTVWLLYLTVEIRPSNQLKKGQRVMLFNNKLTKKDKPRELQYDWIGPMTVTKVLSNTRYYNLQHEDKEHKNIHISFIKKYHE</sequence>
<proteinExistence type="predicted"/>
<dbReference type="OrthoDB" id="2289615at2759"/>
<keyword evidence="2" id="KW-1185">Reference proteome</keyword>
<dbReference type="AlphaFoldDB" id="A0A168L5B1"/>
<evidence type="ECO:0000313" key="2">
    <source>
        <dbReference type="Proteomes" id="UP000077051"/>
    </source>
</evidence>
<gene>
    <name evidence="1" type="ORF">MUCCIDRAFT_162725</name>
</gene>
<dbReference type="EMBL" id="AMYB01000004">
    <property type="protein sequence ID" value="OAD03130.1"/>
    <property type="molecule type" value="Genomic_DNA"/>
</dbReference>